<keyword evidence="1 5" id="KW-0597">Phosphoprotein</keyword>
<dbReference type="InterPro" id="IPR011006">
    <property type="entry name" value="CheY-like_superfamily"/>
</dbReference>
<dbReference type="CDD" id="cd17535">
    <property type="entry name" value="REC_NarL-like"/>
    <property type="match status" value="1"/>
</dbReference>
<evidence type="ECO:0000256" key="1">
    <source>
        <dbReference type="ARBA" id="ARBA00022553"/>
    </source>
</evidence>
<dbReference type="AlphaFoldDB" id="A0A5K8A4D1"/>
<name>A0A5K8A4D1_9BACT</name>
<feature type="domain" description="Response regulatory" evidence="7">
    <location>
        <begin position="61"/>
        <end position="177"/>
    </location>
</feature>
<dbReference type="SUPFAM" id="SSF52172">
    <property type="entry name" value="CheY-like"/>
    <property type="match status" value="1"/>
</dbReference>
<keyword evidence="2" id="KW-0805">Transcription regulation</keyword>
<dbReference type="InterPro" id="IPR001789">
    <property type="entry name" value="Sig_transdc_resp-reg_receiver"/>
</dbReference>
<dbReference type="Pfam" id="PF00196">
    <property type="entry name" value="GerE"/>
    <property type="match status" value="1"/>
</dbReference>
<evidence type="ECO:0000256" key="2">
    <source>
        <dbReference type="ARBA" id="ARBA00023015"/>
    </source>
</evidence>
<dbReference type="GO" id="GO:0006355">
    <property type="term" value="P:regulation of DNA-templated transcription"/>
    <property type="evidence" value="ECO:0007669"/>
    <property type="project" value="InterPro"/>
</dbReference>
<feature type="modified residue" description="4-aspartylphosphate" evidence="5">
    <location>
        <position position="112"/>
    </location>
</feature>
<dbReference type="InterPro" id="IPR039420">
    <property type="entry name" value="WalR-like"/>
</dbReference>
<gene>
    <name evidence="8" type="ORF">DSCOOX_04660</name>
</gene>
<dbReference type="Pfam" id="PF00072">
    <property type="entry name" value="Response_reg"/>
    <property type="match status" value="1"/>
</dbReference>
<dbReference type="PROSITE" id="PS50043">
    <property type="entry name" value="HTH_LUXR_2"/>
    <property type="match status" value="1"/>
</dbReference>
<protein>
    <submittedName>
        <fullName evidence="8">DNA-binding response regulator</fullName>
    </submittedName>
</protein>
<evidence type="ECO:0000256" key="3">
    <source>
        <dbReference type="ARBA" id="ARBA00023125"/>
    </source>
</evidence>
<organism evidence="8 9">
    <name type="scientific">Desulfosarcina ovata subsp. ovata</name>
    <dbReference type="NCBI Taxonomy" id="2752305"/>
    <lineage>
        <taxon>Bacteria</taxon>
        <taxon>Pseudomonadati</taxon>
        <taxon>Thermodesulfobacteriota</taxon>
        <taxon>Desulfobacteria</taxon>
        <taxon>Desulfobacterales</taxon>
        <taxon>Desulfosarcinaceae</taxon>
        <taxon>Desulfosarcina</taxon>
    </lineage>
</organism>
<feature type="domain" description="HTH luxR-type" evidence="6">
    <location>
        <begin position="203"/>
        <end position="268"/>
    </location>
</feature>
<dbReference type="SMART" id="SM00448">
    <property type="entry name" value="REC"/>
    <property type="match status" value="1"/>
</dbReference>
<dbReference type="InterPro" id="IPR016032">
    <property type="entry name" value="Sig_transdc_resp-reg_C-effctor"/>
</dbReference>
<dbReference type="PRINTS" id="PR00038">
    <property type="entry name" value="HTHLUXR"/>
</dbReference>
<sequence>MYRNVFGDLRHFHATGVGVNNAIHGLIHATFSIDNQTGKGTHLTIRVPCTPTGSPMNDEYTIILADDHAMIREGVRNLIEAVDGLKVIGETGDGLKLLKLVRKNPPHMVILDITMPGMRGIEAAREILTQHPDTHVLMLSMHKREDFLIMALEAGAKGYLLKEDSGEELIEAIDCIRSGQTYLSKKLANEFPSAILSICRGDPQATQTPLTPRERQVLQLIVDGHTDRQISDKLCISVRTVNRHHANIRFKLNLKCTADLVRYAISQGYVNNQS</sequence>
<reference evidence="8 9" key="1">
    <citation type="submission" date="2019-11" db="EMBL/GenBank/DDBJ databases">
        <title>Comparative genomics of hydrocarbon-degrading Desulfosarcina strains.</title>
        <authorList>
            <person name="Watanabe M."/>
            <person name="Kojima H."/>
            <person name="Fukui M."/>
        </authorList>
    </citation>
    <scope>NUCLEOTIDE SEQUENCE [LARGE SCALE GENOMIC DNA]</scope>
    <source>
        <strain evidence="9">oXyS1</strain>
    </source>
</reference>
<keyword evidence="9" id="KW-1185">Reference proteome</keyword>
<dbReference type="CDD" id="cd06170">
    <property type="entry name" value="LuxR_C_like"/>
    <property type="match status" value="1"/>
</dbReference>
<dbReference type="PROSITE" id="PS50110">
    <property type="entry name" value="RESPONSE_REGULATORY"/>
    <property type="match status" value="1"/>
</dbReference>
<dbReference type="SUPFAM" id="SSF46894">
    <property type="entry name" value="C-terminal effector domain of the bipartite response regulators"/>
    <property type="match status" value="1"/>
</dbReference>
<evidence type="ECO:0000256" key="4">
    <source>
        <dbReference type="ARBA" id="ARBA00023163"/>
    </source>
</evidence>
<evidence type="ECO:0000313" key="8">
    <source>
        <dbReference type="EMBL" id="BBO87286.1"/>
    </source>
</evidence>
<evidence type="ECO:0000313" key="9">
    <source>
        <dbReference type="Proteomes" id="UP000422108"/>
    </source>
</evidence>
<accession>A0A5K8A4D1</accession>
<dbReference type="GO" id="GO:0003677">
    <property type="term" value="F:DNA binding"/>
    <property type="evidence" value="ECO:0007669"/>
    <property type="project" value="UniProtKB-KW"/>
</dbReference>
<dbReference type="InterPro" id="IPR000792">
    <property type="entry name" value="Tscrpt_reg_LuxR_C"/>
</dbReference>
<dbReference type="GO" id="GO:0000160">
    <property type="term" value="P:phosphorelay signal transduction system"/>
    <property type="evidence" value="ECO:0007669"/>
    <property type="project" value="InterPro"/>
</dbReference>
<evidence type="ECO:0000259" key="6">
    <source>
        <dbReference type="PROSITE" id="PS50043"/>
    </source>
</evidence>
<keyword evidence="4" id="KW-0804">Transcription</keyword>
<dbReference type="PANTHER" id="PTHR43214:SF41">
    <property type="entry name" value="NITRATE_NITRITE RESPONSE REGULATOR PROTEIN NARP"/>
    <property type="match status" value="1"/>
</dbReference>
<evidence type="ECO:0000259" key="7">
    <source>
        <dbReference type="PROSITE" id="PS50110"/>
    </source>
</evidence>
<dbReference type="Proteomes" id="UP000422108">
    <property type="component" value="Chromosome"/>
</dbReference>
<evidence type="ECO:0000256" key="5">
    <source>
        <dbReference type="PROSITE-ProRule" id="PRU00169"/>
    </source>
</evidence>
<proteinExistence type="predicted"/>
<dbReference type="PANTHER" id="PTHR43214">
    <property type="entry name" value="TWO-COMPONENT RESPONSE REGULATOR"/>
    <property type="match status" value="1"/>
</dbReference>
<dbReference type="Gene3D" id="3.40.50.2300">
    <property type="match status" value="1"/>
</dbReference>
<keyword evidence="3 8" id="KW-0238">DNA-binding</keyword>
<dbReference type="EMBL" id="AP021879">
    <property type="protein sequence ID" value="BBO87286.1"/>
    <property type="molecule type" value="Genomic_DNA"/>
</dbReference>
<dbReference type="SMART" id="SM00421">
    <property type="entry name" value="HTH_LUXR"/>
    <property type="match status" value="1"/>
</dbReference>
<dbReference type="InterPro" id="IPR058245">
    <property type="entry name" value="NreC/VraR/RcsB-like_REC"/>
</dbReference>